<reference evidence="2 5" key="2">
    <citation type="submission" date="2018-06" db="EMBL/GenBank/DDBJ databases">
        <authorList>
            <consortium name="Pathogen Informatics"/>
            <person name="Doyle S."/>
        </authorList>
    </citation>
    <scope>NUCLEOTIDE SEQUENCE [LARGE SCALE GENOMIC DNA]</scope>
    <source>
        <strain evidence="2 5">NCTC12714</strain>
    </source>
</reference>
<evidence type="ECO:0000256" key="1">
    <source>
        <dbReference type="SAM" id="SignalP"/>
    </source>
</evidence>
<evidence type="ECO:0000313" key="5">
    <source>
        <dbReference type="Proteomes" id="UP000255139"/>
    </source>
</evidence>
<proteinExistence type="predicted"/>
<dbReference type="Proteomes" id="UP000029922">
    <property type="component" value="Unassembled WGS sequence"/>
</dbReference>
<evidence type="ECO:0000313" key="4">
    <source>
        <dbReference type="Proteomes" id="UP000029922"/>
    </source>
</evidence>
<dbReference type="RefSeq" id="WP_034557695.1">
    <property type="nucleotide sequence ID" value="NZ_FZML01000015.1"/>
</dbReference>
<keyword evidence="5" id="KW-1185">Reference proteome</keyword>
<gene>
    <name evidence="3" type="ORF">LS73_004225</name>
    <name evidence="2" type="ORF">NCTC12714_00425</name>
</gene>
<dbReference type="EMBL" id="JRPD02000006">
    <property type="protein sequence ID" value="TLE00622.1"/>
    <property type="molecule type" value="Genomic_DNA"/>
</dbReference>
<keyword evidence="1" id="KW-0732">Signal</keyword>
<feature type="signal peptide" evidence="1">
    <location>
        <begin position="1"/>
        <end position="29"/>
    </location>
</feature>
<protein>
    <submittedName>
        <fullName evidence="2">Outer membrane protein</fullName>
    </submittedName>
</protein>
<evidence type="ECO:0000313" key="3">
    <source>
        <dbReference type="EMBL" id="TLE00622.1"/>
    </source>
</evidence>
<dbReference type="Proteomes" id="UP000255139">
    <property type="component" value="Unassembled WGS sequence"/>
</dbReference>
<dbReference type="AlphaFoldDB" id="A0A099U046"/>
<feature type="chain" id="PRO_5035986647" evidence="1">
    <location>
        <begin position="30"/>
        <end position="177"/>
    </location>
</feature>
<dbReference type="OrthoDB" id="5328544at2"/>
<reference evidence="3 4" key="1">
    <citation type="journal article" date="2014" name="Genome Announc.">
        <title>Draft genome sequences of eight enterohepatic helicobacter species isolated from both laboratory and wild rodents.</title>
        <authorList>
            <person name="Sheh A."/>
            <person name="Shen Z."/>
            <person name="Fox J.G."/>
        </authorList>
    </citation>
    <scope>NUCLEOTIDE SEQUENCE [LARGE SCALE GENOMIC DNA]</scope>
    <source>
        <strain evidence="3 4">ST1</strain>
    </source>
</reference>
<sequence length="177" mass="19114">MRKISYFTKICASGIVATALVAGSLGSSASALPLIGIEAGGIVSADFSDAKHYNFDKSSLSFGGYARIWLKTKIRIAPFVKFESVSSGSLLKNRYNNIQYGAVVGYSIFGILTPYVGGSRSTFNNNLTDTWALNYGLHFTLPLVPLAIGLDGSYQKPKLDGYNMNIHRIGLTLALQF</sequence>
<name>A0A099U046_9HELI</name>
<accession>A0A099U046</accession>
<evidence type="ECO:0000313" key="2">
    <source>
        <dbReference type="EMBL" id="STQ85639.1"/>
    </source>
</evidence>
<organism evidence="2 5">
    <name type="scientific">Helicobacter muridarum</name>
    <dbReference type="NCBI Taxonomy" id="216"/>
    <lineage>
        <taxon>Bacteria</taxon>
        <taxon>Pseudomonadati</taxon>
        <taxon>Campylobacterota</taxon>
        <taxon>Epsilonproteobacteria</taxon>
        <taxon>Campylobacterales</taxon>
        <taxon>Helicobacteraceae</taxon>
        <taxon>Helicobacter</taxon>
    </lineage>
</organism>
<dbReference type="EMBL" id="UGJE01000002">
    <property type="protein sequence ID" value="STQ85639.1"/>
    <property type="molecule type" value="Genomic_DNA"/>
</dbReference>